<dbReference type="Proteomes" id="UP000027920">
    <property type="component" value="Unassembled WGS sequence"/>
</dbReference>
<reference evidence="1 2" key="1">
    <citation type="submission" date="2013-03" db="EMBL/GenBank/DDBJ databases">
        <title>The Genome Sequence of Exophiala aquamarina CBS 119918.</title>
        <authorList>
            <consortium name="The Broad Institute Genomics Platform"/>
            <person name="Cuomo C."/>
            <person name="de Hoog S."/>
            <person name="Gorbushina A."/>
            <person name="Walker B."/>
            <person name="Young S.K."/>
            <person name="Zeng Q."/>
            <person name="Gargeya S."/>
            <person name="Fitzgerald M."/>
            <person name="Haas B."/>
            <person name="Abouelleil A."/>
            <person name="Allen A.W."/>
            <person name="Alvarado L."/>
            <person name="Arachchi H.M."/>
            <person name="Berlin A.M."/>
            <person name="Chapman S.B."/>
            <person name="Gainer-Dewar J."/>
            <person name="Goldberg J."/>
            <person name="Griggs A."/>
            <person name="Gujja S."/>
            <person name="Hansen M."/>
            <person name="Howarth C."/>
            <person name="Imamovic A."/>
            <person name="Ireland A."/>
            <person name="Larimer J."/>
            <person name="McCowan C."/>
            <person name="Murphy C."/>
            <person name="Pearson M."/>
            <person name="Poon T.W."/>
            <person name="Priest M."/>
            <person name="Roberts A."/>
            <person name="Saif S."/>
            <person name="Shea T."/>
            <person name="Sisk P."/>
            <person name="Sykes S."/>
            <person name="Wortman J."/>
            <person name="Nusbaum C."/>
            <person name="Birren B."/>
        </authorList>
    </citation>
    <scope>NUCLEOTIDE SEQUENCE [LARGE SCALE GENOMIC DNA]</scope>
    <source>
        <strain evidence="1 2">CBS 119918</strain>
    </source>
</reference>
<gene>
    <name evidence="1" type="ORF">A1O9_01138</name>
</gene>
<evidence type="ECO:0000313" key="2">
    <source>
        <dbReference type="Proteomes" id="UP000027920"/>
    </source>
</evidence>
<dbReference type="HOGENOM" id="CLU_024469_1_0_1"/>
<evidence type="ECO:0008006" key="3">
    <source>
        <dbReference type="Google" id="ProtNLM"/>
    </source>
</evidence>
<dbReference type="Pfam" id="PF07247">
    <property type="entry name" value="AATase"/>
    <property type="match status" value="1"/>
</dbReference>
<dbReference type="RefSeq" id="XP_013265752.1">
    <property type="nucleotide sequence ID" value="XM_013410298.1"/>
</dbReference>
<dbReference type="PANTHER" id="PTHR28037">
    <property type="entry name" value="ALCOHOL O-ACETYLTRANSFERASE 1-RELATED"/>
    <property type="match status" value="1"/>
</dbReference>
<proteinExistence type="predicted"/>
<dbReference type="GeneID" id="25276086"/>
<dbReference type="InterPro" id="IPR010828">
    <property type="entry name" value="Atf2/Sli1-like"/>
</dbReference>
<keyword evidence="2" id="KW-1185">Reference proteome</keyword>
<dbReference type="VEuPathDB" id="FungiDB:A1O9_01138"/>
<dbReference type="OrthoDB" id="2150604at2759"/>
<dbReference type="AlphaFoldDB" id="A0A072PTT7"/>
<evidence type="ECO:0000313" key="1">
    <source>
        <dbReference type="EMBL" id="KEF63162.1"/>
    </source>
</evidence>
<comment type="caution">
    <text evidence="1">The sequence shown here is derived from an EMBL/GenBank/DDBJ whole genome shotgun (WGS) entry which is preliminary data.</text>
</comment>
<dbReference type="EMBL" id="AMGV01000001">
    <property type="protein sequence ID" value="KEF63162.1"/>
    <property type="molecule type" value="Genomic_DNA"/>
</dbReference>
<dbReference type="STRING" id="1182545.A0A072PTT7"/>
<organism evidence="1 2">
    <name type="scientific">Exophiala aquamarina CBS 119918</name>
    <dbReference type="NCBI Taxonomy" id="1182545"/>
    <lineage>
        <taxon>Eukaryota</taxon>
        <taxon>Fungi</taxon>
        <taxon>Dikarya</taxon>
        <taxon>Ascomycota</taxon>
        <taxon>Pezizomycotina</taxon>
        <taxon>Eurotiomycetes</taxon>
        <taxon>Chaetothyriomycetidae</taxon>
        <taxon>Chaetothyriales</taxon>
        <taxon>Herpotrichiellaceae</taxon>
        <taxon>Exophiala</taxon>
    </lineage>
</organism>
<protein>
    <recommendedName>
        <fullName evidence="3">Alcohol acetyltransferase</fullName>
    </recommendedName>
</protein>
<dbReference type="GO" id="GO:0008080">
    <property type="term" value="F:N-acetyltransferase activity"/>
    <property type="evidence" value="ECO:0007669"/>
    <property type="project" value="TreeGrafter"/>
</dbReference>
<sequence length="415" mass="45052">MSIVVANAESNSPYFEHYPGLDLNEHVQILDSCESGADESKAIKRAIPIILNTKLPATIPAWKVFVLPLSRKKCFIAFFYSHTLGDGMSGLAFHQSLLTALEKCIMDMELDGSPTTKRIAPAFDTPENLPISWSFFLATLLGIFLPKRFVSILGLRAPSTFVSSGTWTASPVFYNAEKHATGVQTLTIDGVIVAQVLKICRSHGTKLTGLIHQLIVHALSQALCSTPDAEYFAAQTALSLRGALNVSKDEIGNFLSGHMETFRRKKLMSGETKPTVDWAAAKSTTEHLAAASTTPKDQPIGLLRYVSDIRSWTLSKIGEQRDCSYEVSNLTRFQPESTAQKCAVVEMLFCQAANVTGPPLNVNVVSVANGPLTIAVSWQIGALGLAVEEDEESFVNSICHNIELGFEQLASGSKS</sequence>
<dbReference type="PANTHER" id="PTHR28037:SF1">
    <property type="entry name" value="ALCOHOL O-ACETYLTRANSFERASE 1-RELATED"/>
    <property type="match status" value="1"/>
</dbReference>
<accession>A0A072PTT7</accession>
<name>A0A072PTT7_9EURO</name>
<dbReference type="InterPro" id="IPR052058">
    <property type="entry name" value="Alcohol_O-acetyltransferase"/>
</dbReference>